<organism evidence="1">
    <name type="scientific">human gut metagenome</name>
    <dbReference type="NCBI Taxonomy" id="408170"/>
    <lineage>
        <taxon>unclassified sequences</taxon>
        <taxon>metagenomes</taxon>
        <taxon>organismal metagenomes</taxon>
    </lineage>
</organism>
<proteinExistence type="predicted"/>
<comment type="caution">
    <text evidence="1">The sequence shown here is derived from an EMBL/GenBank/DDBJ whole genome shotgun (WGS) entry which is preliminary data.</text>
</comment>
<dbReference type="GO" id="GO:0005524">
    <property type="term" value="F:ATP binding"/>
    <property type="evidence" value="ECO:0007669"/>
    <property type="project" value="TreeGrafter"/>
</dbReference>
<sequence length="179" mass="20137">MFFTDKFQVYKARACDFEDGKASVMGDYLPVKLELDPDERIIKMIAAEDYSGTLVMFFENGKCAKVPMASFETKTRRKKLANAYNDSSPLVSMTLIDGDCEFMLSSDAGKVMIFNTVLILPKAARDTQGVQVMRLTRAKLRSAVKYKDGMIKDADSFRTKTVPVAGTLYDEDTDQLKFM</sequence>
<dbReference type="GO" id="GO:0003918">
    <property type="term" value="F:DNA topoisomerase type II (double strand cut, ATP-hydrolyzing) activity"/>
    <property type="evidence" value="ECO:0007669"/>
    <property type="project" value="TreeGrafter"/>
</dbReference>
<protein>
    <submittedName>
        <fullName evidence="1">DNA topoisomerase (ATP-hydrolyzing)</fullName>
    </submittedName>
</protein>
<dbReference type="GO" id="GO:0003677">
    <property type="term" value="F:DNA binding"/>
    <property type="evidence" value="ECO:0007669"/>
    <property type="project" value="TreeGrafter"/>
</dbReference>
<keyword evidence="1" id="KW-0413">Isomerase</keyword>
<dbReference type="EMBL" id="AJWZ01003039">
    <property type="protein sequence ID" value="EKC69315.1"/>
    <property type="molecule type" value="Genomic_DNA"/>
</dbReference>
<dbReference type="GO" id="GO:0005737">
    <property type="term" value="C:cytoplasm"/>
    <property type="evidence" value="ECO:0007669"/>
    <property type="project" value="TreeGrafter"/>
</dbReference>
<evidence type="ECO:0000313" key="1">
    <source>
        <dbReference type="EMBL" id="EKC69315.1"/>
    </source>
</evidence>
<reference evidence="1" key="1">
    <citation type="journal article" date="2013" name="Environ. Microbiol.">
        <title>Microbiota from the distal guts of lean and obese adolescents exhibit partial functional redundancy besides clear differences in community structure.</title>
        <authorList>
            <person name="Ferrer M."/>
            <person name="Ruiz A."/>
            <person name="Lanza F."/>
            <person name="Haange S.B."/>
            <person name="Oberbach A."/>
            <person name="Till H."/>
            <person name="Bargiela R."/>
            <person name="Campoy C."/>
            <person name="Segura M.T."/>
            <person name="Richter M."/>
            <person name="von Bergen M."/>
            <person name="Seifert J."/>
            <person name="Suarez A."/>
        </authorList>
    </citation>
    <scope>NUCLEOTIDE SEQUENCE</scope>
</reference>
<dbReference type="GO" id="GO:0006265">
    <property type="term" value="P:DNA topological change"/>
    <property type="evidence" value="ECO:0007669"/>
    <property type="project" value="TreeGrafter"/>
</dbReference>
<dbReference type="InterPro" id="IPR050220">
    <property type="entry name" value="Type_II_DNA_Topoisomerases"/>
</dbReference>
<dbReference type="Gene3D" id="2.120.10.90">
    <property type="entry name" value="DNA gyrase/topoisomerase IV, subunit A, C-terminal"/>
    <property type="match status" value="1"/>
</dbReference>
<dbReference type="PANTHER" id="PTHR43493">
    <property type="entry name" value="DNA GYRASE/TOPOISOMERASE SUBUNIT A"/>
    <property type="match status" value="1"/>
</dbReference>
<dbReference type="InterPro" id="IPR035516">
    <property type="entry name" value="Gyrase/topoIV_suA_C"/>
</dbReference>
<dbReference type="AlphaFoldDB" id="K1TSZ5"/>
<gene>
    <name evidence="1" type="ORF">OBE_04473</name>
</gene>
<dbReference type="GO" id="GO:0009330">
    <property type="term" value="C:DNA topoisomerase type II (double strand cut, ATP-hydrolyzing) complex"/>
    <property type="evidence" value="ECO:0007669"/>
    <property type="project" value="TreeGrafter"/>
</dbReference>
<dbReference type="SUPFAM" id="SSF101904">
    <property type="entry name" value="GyrA/ParC C-terminal domain-like"/>
    <property type="match status" value="1"/>
</dbReference>
<name>K1TSZ5_9ZZZZ</name>
<dbReference type="PANTHER" id="PTHR43493:SF5">
    <property type="entry name" value="DNA GYRASE SUBUNIT A, CHLOROPLASTIC_MITOCHONDRIAL"/>
    <property type="match status" value="1"/>
</dbReference>
<accession>K1TSZ5</accession>